<dbReference type="GO" id="GO:0032259">
    <property type="term" value="P:methylation"/>
    <property type="evidence" value="ECO:0007669"/>
    <property type="project" value="UniProtKB-KW"/>
</dbReference>
<keyword evidence="3" id="KW-1185">Reference proteome</keyword>
<proteinExistence type="predicted"/>
<dbReference type="InterPro" id="IPR029063">
    <property type="entry name" value="SAM-dependent_MTases_sf"/>
</dbReference>
<dbReference type="EMBL" id="JBHTKJ010000073">
    <property type="protein sequence ID" value="MFD1040531.1"/>
    <property type="molecule type" value="Genomic_DNA"/>
</dbReference>
<accession>A0ABW3LQ64</accession>
<dbReference type="RefSeq" id="WP_390364692.1">
    <property type="nucleotide sequence ID" value="NZ_JBHTKJ010000073.1"/>
</dbReference>
<keyword evidence="2" id="KW-0808">Transferase</keyword>
<protein>
    <submittedName>
        <fullName evidence="2">Class I SAM-dependent methyltransferase</fullName>
        <ecNumber evidence="2">2.1.-.-</ecNumber>
    </submittedName>
</protein>
<dbReference type="EC" id="2.1.-.-" evidence="2"/>
<sequence length="100" mass="11162">MPVDFHDNCNKQSYTRRVVDKSWIDTIEKLFDYKRPNQAVDIGCGGGIYTKALADIGIPEITGVDFSEAMIAGAKQNCHDYDQLHFKTGNASNISSNMMQ</sequence>
<dbReference type="CDD" id="cd02440">
    <property type="entry name" value="AdoMet_MTases"/>
    <property type="match status" value="1"/>
</dbReference>
<feature type="domain" description="Methyltransferase" evidence="1">
    <location>
        <begin position="40"/>
        <end position="95"/>
    </location>
</feature>
<evidence type="ECO:0000313" key="3">
    <source>
        <dbReference type="Proteomes" id="UP001597040"/>
    </source>
</evidence>
<dbReference type="Proteomes" id="UP001597040">
    <property type="component" value="Unassembled WGS sequence"/>
</dbReference>
<dbReference type="InterPro" id="IPR041698">
    <property type="entry name" value="Methyltransf_25"/>
</dbReference>
<name>A0ABW3LQ64_9BACI</name>
<dbReference type="Pfam" id="PF13649">
    <property type="entry name" value="Methyltransf_25"/>
    <property type="match status" value="1"/>
</dbReference>
<reference evidence="3" key="1">
    <citation type="journal article" date="2019" name="Int. J. Syst. Evol. Microbiol.">
        <title>The Global Catalogue of Microorganisms (GCM) 10K type strain sequencing project: providing services to taxonomists for standard genome sequencing and annotation.</title>
        <authorList>
            <consortium name="The Broad Institute Genomics Platform"/>
            <consortium name="The Broad Institute Genome Sequencing Center for Infectious Disease"/>
            <person name="Wu L."/>
            <person name="Ma J."/>
        </authorList>
    </citation>
    <scope>NUCLEOTIDE SEQUENCE [LARGE SCALE GENOMIC DNA]</scope>
    <source>
        <strain evidence="3">CCUG 56754</strain>
    </source>
</reference>
<gene>
    <name evidence="2" type="ORF">ACFQ3N_19315</name>
</gene>
<dbReference type="Gene3D" id="3.40.50.150">
    <property type="entry name" value="Vaccinia Virus protein VP39"/>
    <property type="match status" value="1"/>
</dbReference>
<dbReference type="SUPFAM" id="SSF53335">
    <property type="entry name" value="S-adenosyl-L-methionine-dependent methyltransferases"/>
    <property type="match status" value="1"/>
</dbReference>
<organism evidence="2 3">
    <name type="scientific">Virgibacillus byunsanensis</name>
    <dbReference type="NCBI Taxonomy" id="570945"/>
    <lineage>
        <taxon>Bacteria</taxon>
        <taxon>Bacillati</taxon>
        <taxon>Bacillota</taxon>
        <taxon>Bacilli</taxon>
        <taxon>Bacillales</taxon>
        <taxon>Bacillaceae</taxon>
        <taxon>Virgibacillus</taxon>
    </lineage>
</organism>
<evidence type="ECO:0000259" key="1">
    <source>
        <dbReference type="Pfam" id="PF13649"/>
    </source>
</evidence>
<comment type="caution">
    <text evidence="2">The sequence shown here is derived from an EMBL/GenBank/DDBJ whole genome shotgun (WGS) entry which is preliminary data.</text>
</comment>
<keyword evidence="2" id="KW-0489">Methyltransferase</keyword>
<dbReference type="GO" id="GO:0008168">
    <property type="term" value="F:methyltransferase activity"/>
    <property type="evidence" value="ECO:0007669"/>
    <property type="project" value="UniProtKB-KW"/>
</dbReference>
<evidence type="ECO:0000313" key="2">
    <source>
        <dbReference type="EMBL" id="MFD1040531.1"/>
    </source>
</evidence>